<keyword evidence="8" id="KW-0255">Endonuclease</keyword>
<dbReference type="InterPro" id="IPR014808">
    <property type="entry name" value="DNA_replication_fac_Dna2_N"/>
</dbReference>
<dbReference type="PANTHER" id="PTHR10887:SF433">
    <property type="entry name" value="DNA REPLICATION ATP-DEPENDENT HELICASE_NUCLEASE DNA2"/>
    <property type="match status" value="1"/>
</dbReference>
<name>A0A164N5B6_9AGAM</name>
<comment type="subcellular location">
    <subcellularLocation>
        <location evidence="20">Nucleus</location>
    </subcellularLocation>
    <subcellularLocation>
        <location evidence="20">Chromosome</location>
    </subcellularLocation>
</comment>
<sequence>MSNLTLNSSEEDALMASLLGDIDGVLEKVLPRSRSTSPKKPHQTSAAGQDGGLIDEVTDDWDFGSWDDMLEDAGLIQAASAVVPVTPVPPIIVVKVEGTGERREVILRDDWICSIVRRGDIVNVIGEFTTLLGTSAQQSSPIKARISISSQYNYIILHPDVLLSATYISHTSKCSRKPLISALFKSSAPVAGSSTGSPAPYSSAVVWGNILHEVFQRSLSDNEWSEKATDSKIDEVIRSPNFLGEIVQSGVNLNQAKQEIKERAKGLAGFSQKYLGEIPKPDAILSNPRSKEGAEPRLAISQLHDTEEDIWSPTFGLKGKIDASVQAIIQEQPQGIRTNTVIKATSGTMPFEIKTGRTFSMLEHRAQTMLYTLLVAERYGVQVPAGLLYYTQSEEVIQVPATRNELRGLIIARNEMASYISKRRTSLAQSTGEEELLPPTIDDEWSCGHCYAVDACMLYRKAVERIEDTTSDIALLYREKTGHLTEAQCDFFQKWEELISIEEQDTWRILKELWTMTAEERESQGRCFADMRVESYQNHSSSATSRIHRHSYKFVRSSAGGGSLLKGTLSVGDAVTVSIEPDLYGLTRGFLISLSPEYVVVGVDHALNVKELMSRTGRSGGSQDMVKFRIDKDEMASGLSRIRDNLARLFIAEGDKKRLSLVVDLRAPTFTSEPQFPALESTILNVNQQQAMDKVLTADDYALILGMPGTGKTTVIAEIMQTLVANGKTVLLASYTHSAVDNILLKLKSFDFDILRLGNLDKIHPDCHRYSLHTKTRPETIEALEDQILRPPVVATTCLSVDQLAREKGFDVSLFRRLSEAHPHAVVDLAYQYRMNEDIMTLSNRLVYSDRLRCGSAEVAKRCLRLPDDAPLKKLHEAGKPCHPDGCWLQKLLDPNCKAVFVDTDASTAEDSHDGNLVQNEAEASYTLEVTQMLIRCGIAAKDIGIISPYRQQLKVIGEKLRDHSDLELLTADRSQGRDKECVIISLVRSNQDGQVGALLKDWRRMNVAFTRARSKLILFGSRRTLNNLPLMSDFFELMEEKKWILTLPPDAHQLHSTGPSNSLGKRSSPTEAVKIGKENRQNQKENETTGAIVSPRKVKRAKVDIVTLLKGRPVLGDIVNQAIR</sequence>
<keyword evidence="11 20" id="KW-0347">Helicase</keyword>
<gene>
    <name evidence="25" type="ORF">SISNIDRAFT_480174</name>
</gene>
<dbReference type="EC" id="3.1.-.-" evidence="20"/>
<evidence type="ECO:0000256" key="15">
    <source>
        <dbReference type="ARBA" id="ARBA00023125"/>
    </source>
</evidence>
<evidence type="ECO:0000256" key="12">
    <source>
        <dbReference type="ARBA" id="ARBA00022840"/>
    </source>
</evidence>
<accession>A0A164N5B6</accession>
<dbReference type="CDD" id="cd22318">
    <property type="entry name" value="DNA2_N-like"/>
    <property type="match status" value="1"/>
</dbReference>
<feature type="domain" description="DNA2/NAM7 helicase-like C-terminal" evidence="24">
    <location>
        <begin position="811"/>
        <end position="1023"/>
    </location>
</feature>
<keyword evidence="5 20" id="KW-0540">Nuclease</keyword>
<evidence type="ECO:0000256" key="6">
    <source>
        <dbReference type="ARBA" id="ARBA00022723"/>
    </source>
</evidence>
<feature type="region of interest" description="Disordered" evidence="21">
    <location>
        <begin position="32"/>
        <end position="54"/>
    </location>
</feature>
<comment type="similarity">
    <text evidence="2 20">Belongs to the DNA2/NAM7 helicase family.</text>
</comment>
<evidence type="ECO:0000313" key="26">
    <source>
        <dbReference type="Proteomes" id="UP000076722"/>
    </source>
</evidence>
<feature type="compositionally biased region" description="Polar residues" evidence="21">
    <location>
        <begin position="1055"/>
        <end position="1071"/>
    </location>
</feature>
<dbReference type="Proteomes" id="UP000076722">
    <property type="component" value="Unassembled WGS sequence"/>
</dbReference>
<evidence type="ECO:0000256" key="4">
    <source>
        <dbReference type="ARBA" id="ARBA00022705"/>
    </source>
</evidence>
<keyword evidence="15 20" id="KW-0238">DNA-binding</keyword>
<evidence type="ECO:0000256" key="19">
    <source>
        <dbReference type="ARBA" id="ARBA00047995"/>
    </source>
</evidence>
<dbReference type="Gene3D" id="3.40.50.300">
    <property type="entry name" value="P-loop containing nucleotide triphosphate hydrolases"/>
    <property type="match status" value="2"/>
</dbReference>
<dbReference type="OrthoDB" id="6513042at2759"/>
<keyword evidence="18 20" id="KW-0511">Multifunctional enzyme</keyword>
<dbReference type="GO" id="GO:0071932">
    <property type="term" value="P:replication fork reversal"/>
    <property type="evidence" value="ECO:0007669"/>
    <property type="project" value="TreeGrafter"/>
</dbReference>
<reference evidence="25 26" key="1">
    <citation type="journal article" date="2016" name="Mol. Biol. Evol.">
        <title>Comparative Genomics of Early-Diverging Mushroom-Forming Fungi Provides Insights into the Origins of Lignocellulose Decay Capabilities.</title>
        <authorList>
            <person name="Nagy L.G."/>
            <person name="Riley R."/>
            <person name="Tritt A."/>
            <person name="Adam C."/>
            <person name="Daum C."/>
            <person name="Floudas D."/>
            <person name="Sun H."/>
            <person name="Yadav J.S."/>
            <person name="Pangilinan J."/>
            <person name="Larsson K.H."/>
            <person name="Matsuura K."/>
            <person name="Barry K."/>
            <person name="Labutti K."/>
            <person name="Kuo R."/>
            <person name="Ohm R.A."/>
            <person name="Bhattacharya S.S."/>
            <person name="Shirouzu T."/>
            <person name="Yoshinaga Y."/>
            <person name="Martin F.M."/>
            <person name="Grigoriev I.V."/>
            <person name="Hibbett D.S."/>
        </authorList>
    </citation>
    <scope>NUCLEOTIDE SEQUENCE [LARGE SCALE GENOMIC DNA]</scope>
    <source>
        <strain evidence="25 26">HHB9708</strain>
    </source>
</reference>
<evidence type="ECO:0000256" key="13">
    <source>
        <dbReference type="ARBA" id="ARBA00023004"/>
    </source>
</evidence>
<evidence type="ECO:0000256" key="17">
    <source>
        <dbReference type="ARBA" id="ARBA00023242"/>
    </source>
</evidence>
<dbReference type="GO" id="GO:0017108">
    <property type="term" value="F:5'-flap endonuclease activity"/>
    <property type="evidence" value="ECO:0007669"/>
    <property type="project" value="UniProtKB-UniRule"/>
</dbReference>
<dbReference type="Pfam" id="PF08696">
    <property type="entry name" value="Dna2"/>
    <property type="match status" value="1"/>
</dbReference>
<dbReference type="CDD" id="cd18808">
    <property type="entry name" value="SF1_C_Upf1"/>
    <property type="match status" value="1"/>
</dbReference>
<dbReference type="InterPro" id="IPR011604">
    <property type="entry name" value="PDDEXK-like_dom_sf"/>
</dbReference>
<feature type="region of interest" description="Disordered" evidence="21">
    <location>
        <begin position="1055"/>
        <end position="1093"/>
    </location>
</feature>
<evidence type="ECO:0000256" key="2">
    <source>
        <dbReference type="ARBA" id="ARBA00007913"/>
    </source>
</evidence>
<keyword evidence="13 20" id="KW-0408">Iron</keyword>
<keyword evidence="7 20" id="KW-0547">Nucleotide-binding</keyword>
<evidence type="ECO:0000256" key="14">
    <source>
        <dbReference type="ARBA" id="ARBA00023014"/>
    </source>
</evidence>
<dbReference type="InterPro" id="IPR045055">
    <property type="entry name" value="DNA2/NAM7-like"/>
</dbReference>
<dbReference type="Gene3D" id="3.90.320.10">
    <property type="match status" value="1"/>
</dbReference>
<dbReference type="GO" id="GO:0051539">
    <property type="term" value="F:4 iron, 4 sulfur cluster binding"/>
    <property type="evidence" value="ECO:0007669"/>
    <property type="project" value="UniProtKB-UniRule"/>
</dbReference>
<keyword evidence="6 20" id="KW-0479">Metal-binding</keyword>
<dbReference type="GO" id="GO:0005694">
    <property type="term" value="C:chromosome"/>
    <property type="evidence" value="ECO:0007669"/>
    <property type="project" value="UniProtKB-SubCell"/>
</dbReference>
<dbReference type="GO" id="GO:0017116">
    <property type="term" value="F:single-stranded DNA helicase activity"/>
    <property type="evidence" value="ECO:0007669"/>
    <property type="project" value="UniProtKB-UniRule"/>
</dbReference>
<proteinExistence type="inferred from homology"/>
<feature type="domain" description="DNA2/NAM7 helicase helicase" evidence="23">
    <location>
        <begin position="684"/>
        <end position="781"/>
    </location>
</feature>
<dbReference type="Pfam" id="PF13087">
    <property type="entry name" value="AAA_12"/>
    <property type="match status" value="1"/>
</dbReference>
<dbReference type="EC" id="3.6.4.12" evidence="20"/>
<dbReference type="Pfam" id="PF13086">
    <property type="entry name" value="AAA_11"/>
    <property type="match status" value="1"/>
</dbReference>
<evidence type="ECO:0000256" key="21">
    <source>
        <dbReference type="SAM" id="MobiDB-lite"/>
    </source>
</evidence>
<dbReference type="STRING" id="1314777.A0A164N5B6"/>
<keyword evidence="26" id="KW-1185">Reference proteome</keyword>
<dbReference type="InterPro" id="IPR041677">
    <property type="entry name" value="DNA2/NAM7_AAA_11"/>
</dbReference>
<evidence type="ECO:0000259" key="22">
    <source>
        <dbReference type="Pfam" id="PF08696"/>
    </source>
</evidence>
<evidence type="ECO:0000256" key="1">
    <source>
        <dbReference type="ARBA" id="ARBA00001966"/>
    </source>
</evidence>
<dbReference type="FunFam" id="3.40.50.300:FF:000789">
    <property type="entry name" value="DNA replication ATP-dependent helicase/nuclease DNA2"/>
    <property type="match status" value="1"/>
</dbReference>
<dbReference type="GO" id="GO:0006281">
    <property type="term" value="P:DNA repair"/>
    <property type="evidence" value="ECO:0007669"/>
    <property type="project" value="UniProtKB-KW"/>
</dbReference>
<dbReference type="PANTHER" id="PTHR10887">
    <property type="entry name" value="DNA2/NAM7 HELICASE FAMILY"/>
    <property type="match status" value="1"/>
</dbReference>
<evidence type="ECO:0000256" key="8">
    <source>
        <dbReference type="ARBA" id="ARBA00022759"/>
    </source>
</evidence>
<keyword evidence="3 20" id="KW-0004">4Fe-4S</keyword>
<dbReference type="AlphaFoldDB" id="A0A164N5B6"/>
<evidence type="ECO:0000259" key="23">
    <source>
        <dbReference type="Pfam" id="PF13086"/>
    </source>
</evidence>
<feature type="compositionally biased region" description="Basic and acidic residues" evidence="21">
    <location>
        <begin position="1075"/>
        <end position="1088"/>
    </location>
</feature>
<evidence type="ECO:0000256" key="16">
    <source>
        <dbReference type="ARBA" id="ARBA00023204"/>
    </source>
</evidence>
<protein>
    <recommendedName>
        <fullName evidence="20">DNA replication ATP-dependent helicase/nuclease</fullName>
        <ecNumber evidence="20">3.1.-.-</ecNumber>
        <ecNumber evidence="20">3.6.4.12</ecNumber>
    </recommendedName>
</protein>
<keyword evidence="10 20" id="KW-0378">Hydrolase</keyword>
<evidence type="ECO:0000256" key="18">
    <source>
        <dbReference type="ARBA" id="ARBA00023268"/>
    </source>
</evidence>
<evidence type="ECO:0000256" key="7">
    <source>
        <dbReference type="ARBA" id="ARBA00022741"/>
    </source>
</evidence>
<dbReference type="GO" id="GO:0003677">
    <property type="term" value="F:DNA binding"/>
    <property type="evidence" value="ECO:0007669"/>
    <property type="project" value="UniProtKB-UniRule"/>
</dbReference>
<dbReference type="GO" id="GO:0005524">
    <property type="term" value="F:ATP binding"/>
    <property type="evidence" value="ECO:0007669"/>
    <property type="project" value="UniProtKB-UniRule"/>
</dbReference>
<keyword evidence="20" id="KW-0158">Chromosome</keyword>
<dbReference type="GO" id="GO:0005634">
    <property type="term" value="C:nucleus"/>
    <property type="evidence" value="ECO:0007669"/>
    <property type="project" value="UniProtKB-SubCell"/>
</dbReference>
<keyword evidence="4 20" id="KW-0235">DNA replication</keyword>
<evidence type="ECO:0000256" key="20">
    <source>
        <dbReference type="RuleBase" id="RU367041"/>
    </source>
</evidence>
<organism evidence="25 26">
    <name type="scientific">Sistotremastrum niveocremeum HHB9708</name>
    <dbReference type="NCBI Taxonomy" id="1314777"/>
    <lineage>
        <taxon>Eukaryota</taxon>
        <taxon>Fungi</taxon>
        <taxon>Dikarya</taxon>
        <taxon>Basidiomycota</taxon>
        <taxon>Agaricomycotina</taxon>
        <taxon>Agaricomycetes</taxon>
        <taxon>Sistotremastrales</taxon>
        <taxon>Sistotremastraceae</taxon>
        <taxon>Sertulicium</taxon>
        <taxon>Sertulicium niveocremeum</taxon>
    </lineage>
</organism>
<dbReference type="SUPFAM" id="SSF52540">
    <property type="entry name" value="P-loop containing nucleoside triphosphate hydrolases"/>
    <property type="match status" value="1"/>
</dbReference>
<keyword evidence="14 20" id="KW-0411">Iron-sulfur</keyword>
<feature type="domain" description="DNA replication factor Dna2 N-terminal" evidence="22">
    <location>
        <begin position="98"/>
        <end position="327"/>
    </location>
</feature>
<evidence type="ECO:0000313" key="25">
    <source>
        <dbReference type="EMBL" id="KZS87370.1"/>
    </source>
</evidence>
<keyword evidence="17 20" id="KW-0539">Nucleus</keyword>
<evidence type="ECO:0000256" key="11">
    <source>
        <dbReference type="ARBA" id="ARBA00022806"/>
    </source>
</evidence>
<dbReference type="InterPro" id="IPR027417">
    <property type="entry name" value="P-loop_NTPase"/>
</dbReference>
<evidence type="ECO:0000256" key="5">
    <source>
        <dbReference type="ARBA" id="ARBA00022722"/>
    </source>
</evidence>
<comment type="cofactor">
    <cofactor evidence="1">
        <name>[4Fe-4S] cluster</name>
        <dbReference type="ChEBI" id="CHEBI:49883"/>
    </cofactor>
</comment>
<comment type="catalytic activity">
    <reaction evidence="19 20">
        <text>ATP + H2O = ADP + phosphate + H(+)</text>
        <dbReference type="Rhea" id="RHEA:13065"/>
        <dbReference type="ChEBI" id="CHEBI:15377"/>
        <dbReference type="ChEBI" id="CHEBI:15378"/>
        <dbReference type="ChEBI" id="CHEBI:30616"/>
        <dbReference type="ChEBI" id="CHEBI:43474"/>
        <dbReference type="ChEBI" id="CHEBI:456216"/>
        <dbReference type="EC" id="3.6.4.12"/>
    </reaction>
</comment>
<evidence type="ECO:0000256" key="10">
    <source>
        <dbReference type="ARBA" id="ARBA00022801"/>
    </source>
</evidence>
<dbReference type="InterPro" id="IPR041679">
    <property type="entry name" value="DNA2/NAM7-like_C"/>
</dbReference>
<dbReference type="GO" id="GO:0046872">
    <property type="term" value="F:metal ion binding"/>
    <property type="evidence" value="ECO:0007669"/>
    <property type="project" value="UniProtKB-UniRule"/>
</dbReference>
<evidence type="ECO:0000259" key="24">
    <source>
        <dbReference type="Pfam" id="PF13087"/>
    </source>
</evidence>
<keyword evidence="16 20" id="KW-0234">DNA repair</keyword>
<dbReference type="EMBL" id="KV419451">
    <property type="protein sequence ID" value="KZS87370.1"/>
    <property type="molecule type" value="Genomic_DNA"/>
</dbReference>
<dbReference type="GO" id="GO:0016887">
    <property type="term" value="F:ATP hydrolysis activity"/>
    <property type="evidence" value="ECO:0007669"/>
    <property type="project" value="RHEA"/>
</dbReference>
<keyword evidence="12 20" id="KW-0067">ATP-binding</keyword>
<dbReference type="InterPro" id="IPR047187">
    <property type="entry name" value="SF1_C_Upf1"/>
</dbReference>
<evidence type="ECO:0000256" key="3">
    <source>
        <dbReference type="ARBA" id="ARBA00022485"/>
    </source>
</evidence>
<comment type="function">
    <text evidence="20">Key enzyme involved in DNA replication and DNA repair. Involved in Okazaki fragments processing by cleaving long flaps that escape FEN1: flaps that are longer than 27 nucleotides are coated by replication protein A complex (RPA), leading to recruit DNA2 which cleaves the flap until it is too short to bind RPA and becomes a substrate for FEN1. Also involved in 5'-end resection of DNA during double-strand break (DSB) repair by mediating the cleavage of 5'-ssDNA.</text>
</comment>
<dbReference type="GO" id="GO:0005737">
    <property type="term" value="C:cytoplasm"/>
    <property type="evidence" value="ECO:0007669"/>
    <property type="project" value="TreeGrafter"/>
</dbReference>
<dbReference type="GO" id="GO:0033567">
    <property type="term" value="P:DNA replication, Okazaki fragment processing"/>
    <property type="evidence" value="ECO:0007669"/>
    <property type="project" value="UniProtKB-UniRule"/>
</dbReference>
<evidence type="ECO:0000256" key="9">
    <source>
        <dbReference type="ARBA" id="ARBA00022763"/>
    </source>
</evidence>
<keyword evidence="9 20" id="KW-0227">DNA damage</keyword>